<keyword evidence="3" id="KW-1185">Reference proteome</keyword>
<evidence type="ECO:0000313" key="2">
    <source>
        <dbReference type="EMBL" id="RJQ84195.1"/>
    </source>
</evidence>
<feature type="domain" description="Amidase" evidence="1">
    <location>
        <begin position="87"/>
        <end position="492"/>
    </location>
</feature>
<dbReference type="Pfam" id="PF01425">
    <property type="entry name" value="Amidase"/>
    <property type="match status" value="1"/>
</dbReference>
<proteinExistence type="predicted"/>
<dbReference type="Gene3D" id="3.90.1300.10">
    <property type="entry name" value="Amidase signature (AS) domain"/>
    <property type="match status" value="1"/>
</dbReference>
<dbReference type="EMBL" id="QZFV01000088">
    <property type="protein sequence ID" value="RJQ84195.1"/>
    <property type="molecule type" value="Genomic_DNA"/>
</dbReference>
<dbReference type="InterPro" id="IPR023631">
    <property type="entry name" value="Amidase_dom"/>
</dbReference>
<evidence type="ECO:0000313" key="3">
    <source>
        <dbReference type="Proteomes" id="UP000285112"/>
    </source>
</evidence>
<dbReference type="AlphaFoldDB" id="A0A419I2L3"/>
<dbReference type="RefSeq" id="WP_120024479.1">
    <property type="nucleotide sequence ID" value="NZ_QZFV01000088.1"/>
</dbReference>
<organism evidence="2 3">
    <name type="scientific">Amycolatopsis panacis</name>
    <dbReference type="NCBI Taxonomy" id="2340917"/>
    <lineage>
        <taxon>Bacteria</taxon>
        <taxon>Bacillati</taxon>
        <taxon>Actinomycetota</taxon>
        <taxon>Actinomycetes</taxon>
        <taxon>Pseudonocardiales</taxon>
        <taxon>Pseudonocardiaceae</taxon>
        <taxon>Amycolatopsis</taxon>
    </lineage>
</organism>
<dbReference type="SUPFAM" id="SSF75304">
    <property type="entry name" value="Amidase signature (AS) enzymes"/>
    <property type="match status" value="1"/>
</dbReference>
<name>A0A419I2L3_9PSEU</name>
<dbReference type="PANTHER" id="PTHR11895:SF170">
    <property type="entry name" value="AMIDASE"/>
    <property type="match status" value="1"/>
</dbReference>
<evidence type="ECO:0000259" key="1">
    <source>
        <dbReference type="Pfam" id="PF01425"/>
    </source>
</evidence>
<dbReference type="PANTHER" id="PTHR11895">
    <property type="entry name" value="TRANSAMIDASE"/>
    <property type="match status" value="1"/>
</dbReference>
<sequence>MTAPGGAPLGISGDRFRRAAEELGLGLSSAEARDLARVAHGFEVAMESLDEAIAVSSKAPTGRQTQPVGDDPFNAIVRRVTVRDDTVTKGPLQGLRVAVKDCFAVAGVEMTAGSSILQGFVPRSDSEAVRRLIGAGATINAITNMDCLAMSASGDSSYYGPTLCPADPARLAGGSSSGSAAGLFYDDIDAALGTDTGGSSRVPASWCGTLGMKPTRGLVSYRGVLGIDQLHDHVGVLARDVRVMARVLETLAGPDLLDPRQRTVPPALALTEAAAGRSGLMGLRFGVVEEMVGPAEPAVGEAFAAGLEALRDLGAEIVAISIPEHRSAGPIGASMTPEGFSALLESGAQGYQWAGEYWPELAAAVHEGFRTRADELSPHVKTQLTVGRIVRAEQPGQRYARAANRSRDVTVAFEAALREVDFLIGPTVPTLPYLVDPGIPLDERVSRSWATLANTSSANVTGLPALSMPVAVADGLPVGLMVTAQRFGEEDLVAVAATVQAQIGWNRVDAH</sequence>
<dbReference type="InterPro" id="IPR000120">
    <property type="entry name" value="Amidase"/>
</dbReference>
<accession>A0A419I2L3</accession>
<dbReference type="InterPro" id="IPR036928">
    <property type="entry name" value="AS_sf"/>
</dbReference>
<dbReference type="OrthoDB" id="182039at2"/>
<dbReference type="GO" id="GO:0003824">
    <property type="term" value="F:catalytic activity"/>
    <property type="evidence" value="ECO:0007669"/>
    <property type="project" value="InterPro"/>
</dbReference>
<comment type="caution">
    <text evidence="2">The sequence shown here is derived from an EMBL/GenBank/DDBJ whole genome shotgun (WGS) entry which is preliminary data.</text>
</comment>
<gene>
    <name evidence="2" type="ORF">D5S19_17850</name>
</gene>
<dbReference type="Proteomes" id="UP000285112">
    <property type="component" value="Unassembled WGS sequence"/>
</dbReference>
<protein>
    <recommendedName>
        <fullName evidence="1">Amidase domain-containing protein</fullName>
    </recommendedName>
</protein>
<reference evidence="2 3" key="1">
    <citation type="submission" date="2018-09" db="EMBL/GenBank/DDBJ databases">
        <title>YIM PH 21725 draft genome.</title>
        <authorList>
            <person name="Miao C."/>
        </authorList>
    </citation>
    <scope>NUCLEOTIDE SEQUENCE [LARGE SCALE GENOMIC DNA]</scope>
    <source>
        <strain evidence="3">YIM PH21725</strain>
    </source>
</reference>